<keyword evidence="4" id="KW-0690">Ribosome biogenesis</keyword>
<evidence type="ECO:0000313" key="8">
    <source>
        <dbReference type="Proteomes" id="UP000185766"/>
    </source>
</evidence>
<dbReference type="EMBL" id="FOAS01000019">
    <property type="protein sequence ID" value="SEL72844.1"/>
    <property type="molecule type" value="Genomic_DNA"/>
</dbReference>
<dbReference type="RefSeq" id="WP_071871723.1">
    <property type="nucleotide sequence ID" value="NZ_FOAS01000019.1"/>
</dbReference>
<dbReference type="GO" id="GO:0042254">
    <property type="term" value="P:ribosome biogenesis"/>
    <property type="evidence" value="ECO:0007669"/>
    <property type="project" value="UniProtKB-KW"/>
</dbReference>
<feature type="compositionally biased region" description="Basic and acidic residues" evidence="6">
    <location>
        <begin position="152"/>
        <end position="162"/>
    </location>
</feature>
<evidence type="ECO:0000313" key="7">
    <source>
        <dbReference type="EMBL" id="SEL72844.1"/>
    </source>
</evidence>
<evidence type="ECO:0000256" key="4">
    <source>
        <dbReference type="ARBA" id="ARBA00022517"/>
    </source>
</evidence>
<comment type="similarity">
    <text evidence="2">Belongs to the DUF177 domain family.</text>
</comment>
<dbReference type="InterPro" id="IPR003772">
    <property type="entry name" value="YceD"/>
</dbReference>
<dbReference type="Proteomes" id="UP000185766">
    <property type="component" value="Unassembled WGS sequence"/>
</dbReference>
<protein>
    <recommendedName>
        <fullName evidence="3">Large ribosomal RNA subunit accumulation protein YceD</fullName>
    </recommendedName>
    <alternativeName>
        <fullName evidence="5">23S rRNA accumulation protein YceD</fullName>
    </alternativeName>
</protein>
<dbReference type="PANTHER" id="PTHR38099">
    <property type="entry name" value="LARGE RIBOSOMAL RNA SUBUNIT ACCUMULATION PROTEIN YCED"/>
    <property type="match status" value="1"/>
</dbReference>
<name>A0A1H7SM80_9GAMM</name>
<comment type="function">
    <text evidence="1">Plays a role in synthesis, processing and/or stability of 23S rRNA.</text>
</comment>
<dbReference type="STRING" id="1429083.GCA_001885685_02506"/>
<accession>A0A1H7SM80</accession>
<reference evidence="7 8" key="1">
    <citation type="submission" date="2016-10" db="EMBL/GenBank/DDBJ databases">
        <authorList>
            <person name="de Groot N.N."/>
        </authorList>
    </citation>
    <scope>NUCLEOTIDE SEQUENCE [LARGE SCALE GENOMIC DNA]</scope>
    <source>
        <strain evidence="7 8">JCM 19513</strain>
    </source>
</reference>
<organism evidence="7 8">
    <name type="scientific">Atopomonas hussainii</name>
    <dbReference type="NCBI Taxonomy" id="1429083"/>
    <lineage>
        <taxon>Bacteria</taxon>
        <taxon>Pseudomonadati</taxon>
        <taxon>Pseudomonadota</taxon>
        <taxon>Gammaproteobacteria</taxon>
        <taxon>Pseudomonadales</taxon>
        <taxon>Pseudomonadaceae</taxon>
        <taxon>Atopomonas</taxon>
    </lineage>
</organism>
<proteinExistence type="inferred from homology"/>
<dbReference type="GO" id="GO:0005829">
    <property type="term" value="C:cytosol"/>
    <property type="evidence" value="ECO:0007669"/>
    <property type="project" value="TreeGrafter"/>
</dbReference>
<dbReference type="PANTHER" id="PTHR38099:SF1">
    <property type="entry name" value="LARGE RIBOSOMAL RNA SUBUNIT ACCUMULATION PROTEIN YCED"/>
    <property type="match status" value="1"/>
</dbReference>
<evidence type="ECO:0000256" key="6">
    <source>
        <dbReference type="SAM" id="MobiDB-lite"/>
    </source>
</evidence>
<dbReference type="OrthoDB" id="9786771at2"/>
<dbReference type="AlphaFoldDB" id="A0A1H7SM80"/>
<sequence length="176" mass="19467">MLTGPIPSQVDPRKLADRGAVVEGSLPLAPMTRLTSALVDNVGEVQVRLVFDRDEQNFIVVQGHFTVQAKMHCQRCLEPVTLPVEADCHYAIVWSEEQGKALPKDYDALELGEEPLVLAELVEDELILALPIVPMHDSDKCQHPAGFATAPEPRENEVKRSNPFDVLAQLKRDPNA</sequence>
<evidence type="ECO:0000256" key="5">
    <source>
        <dbReference type="ARBA" id="ARBA00031841"/>
    </source>
</evidence>
<keyword evidence="8" id="KW-1185">Reference proteome</keyword>
<feature type="region of interest" description="Disordered" evidence="6">
    <location>
        <begin position="143"/>
        <end position="166"/>
    </location>
</feature>
<dbReference type="Pfam" id="PF02620">
    <property type="entry name" value="YceD"/>
    <property type="match status" value="1"/>
</dbReference>
<evidence type="ECO:0000256" key="1">
    <source>
        <dbReference type="ARBA" id="ARBA00002868"/>
    </source>
</evidence>
<evidence type="ECO:0000256" key="3">
    <source>
        <dbReference type="ARBA" id="ARBA00015716"/>
    </source>
</evidence>
<dbReference type="InterPro" id="IPR039255">
    <property type="entry name" value="YceD_bac"/>
</dbReference>
<evidence type="ECO:0000256" key="2">
    <source>
        <dbReference type="ARBA" id="ARBA00010740"/>
    </source>
</evidence>
<gene>
    <name evidence="7" type="ORF">SAMN05216214_11943</name>
</gene>